<feature type="compositionally biased region" description="Polar residues" evidence="1">
    <location>
        <begin position="15"/>
        <end position="24"/>
    </location>
</feature>
<accession>A0A2U1L1R0</accession>
<gene>
    <name evidence="3" type="ORF">CTI12_AA540370</name>
</gene>
<proteinExistence type="predicted"/>
<dbReference type="OrthoDB" id="5984008at2759"/>
<evidence type="ECO:0000313" key="4">
    <source>
        <dbReference type="Proteomes" id="UP000245207"/>
    </source>
</evidence>
<evidence type="ECO:0000256" key="1">
    <source>
        <dbReference type="SAM" id="MobiDB-lite"/>
    </source>
</evidence>
<feature type="region of interest" description="Disordered" evidence="1">
    <location>
        <begin position="129"/>
        <end position="153"/>
    </location>
</feature>
<sequence length="153" mass="17178">MLSQVSTKDSRKSIKSSVERSLNASGKRRKKNCTTCKSSMNDHNQLASFKGLFFIAGLSSTYALVVFIFMFLYENKDILMSESSMHEKLTAIIRNFDEDKNKKPAVLETMDDSHVQVEVVDDNQAHDEENITQAPPLSPRTSIDHQGASTFIS</sequence>
<feature type="compositionally biased region" description="Polar residues" evidence="1">
    <location>
        <begin position="131"/>
        <end position="141"/>
    </location>
</feature>
<name>A0A2U1L1R0_ARTAN</name>
<keyword evidence="2" id="KW-1133">Transmembrane helix</keyword>
<evidence type="ECO:0000256" key="2">
    <source>
        <dbReference type="SAM" id="Phobius"/>
    </source>
</evidence>
<evidence type="ECO:0000313" key="3">
    <source>
        <dbReference type="EMBL" id="PWA42943.1"/>
    </source>
</evidence>
<dbReference type="Proteomes" id="UP000245207">
    <property type="component" value="Unassembled WGS sequence"/>
</dbReference>
<dbReference type="EMBL" id="PKPP01012106">
    <property type="protein sequence ID" value="PWA42943.1"/>
    <property type="molecule type" value="Genomic_DNA"/>
</dbReference>
<keyword evidence="2" id="KW-0472">Membrane</keyword>
<feature type="transmembrane region" description="Helical" evidence="2">
    <location>
        <begin position="52"/>
        <end position="73"/>
    </location>
</feature>
<organism evidence="3 4">
    <name type="scientific">Artemisia annua</name>
    <name type="common">Sweet wormwood</name>
    <dbReference type="NCBI Taxonomy" id="35608"/>
    <lineage>
        <taxon>Eukaryota</taxon>
        <taxon>Viridiplantae</taxon>
        <taxon>Streptophyta</taxon>
        <taxon>Embryophyta</taxon>
        <taxon>Tracheophyta</taxon>
        <taxon>Spermatophyta</taxon>
        <taxon>Magnoliopsida</taxon>
        <taxon>eudicotyledons</taxon>
        <taxon>Gunneridae</taxon>
        <taxon>Pentapetalae</taxon>
        <taxon>asterids</taxon>
        <taxon>campanulids</taxon>
        <taxon>Asterales</taxon>
        <taxon>Asteraceae</taxon>
        <taxon>Asteroideae</taxon>
        <taxon>Anthemideae</taxon>
        <taxon>Artemisiinae</taxon>
        <taxon>Artemisia</taxon>
    </lineage>
</organism>
<keyword evidence="3" id="KW-0675">Receptor</keyword>
<dbReference type="AlphaFoldDB" id="A0A2U1L1R0"/>
<keyword evidence="2" id="KW-0812">Transmembrane</keyword>
<reference evidence="3 4" key="1">
    <citation type="journal article" date="2018" name="Mol. Plant">
        <title>The genome of Artemisia annua provides insight into the evolution of Asteraceae family and artemisinin biosynthesis.</title>
        <authorList>
            <person name="Shen Q."/>
            <person name="Zhang L."/>
            <person name="Liao Z."/>
            <person name="Wang S."/>
            <person name="Yan T."/>
            <person name="Shi P."/>
            <person name="Liu M."/>
            <person name="Fu X."/>
            <person name="Pan Q."/>
            <person name="Wang Y."/>
            <person name="Lv Z."/>
            <person name="Lu X."/>
            <person name="Zhang F."/>
            <person name="Jiang W."/>
            <person name="Ma Y."/>
            <person name="Chen M."/>
            <person name="Hao X."/>
            <person name="Li L."/>
            <person name="Tang Y."/>
            <person name="Lv G."/>
            <person name="Zhou Y."/>
            <person name="Sun X."/>
            <person name="Brodelius P.E."/>
            <person name="Rose J.K.C."/>
            <person name="Tang K."/>
        </authorList>
    </citation>
    <scope>NUCLEOTIDE SEQUENCE [LARGE SCALE GENOMIC DNA]</scope>
    <source>
        <strain evidence="4">cv. Huhao1</strain>
        <tissue evidence="3">Leaf</tissue>
    </source>
</reference>
<protein>
    <submittedName>
        <fullName evidence="3">Extracellular ligand-binding receptor</fullName>
    </submittedName>
</protein>
<feature type="region of interest" description="Disordered" evidence="1">
    <location>
        <begin position="1"/>
        <end position="36"/>
    </location>
</feature>
<keyword evidence="4" id="KW-1185">Reference proteome</keyword>
<comment type="caution">
    <text evidence="3">The sequence shown here is derived from an EMBL/GenBank/DDBJ whole genome shotgun (WGS) entry which is preliminary data.</text>
</comment>